<dbReference type="PANTHER" id="PTHR43158:SF2">
    <property type="entry name" value="SKFA PEPTIDE EXPORT ATP-BINDING PROTEIN SKFE"/>
    <property type="match status" value="1"/>
</dbReference>
<evidence type="ECO:0000313" key="6">
    <source>
        <dbReference type="EMBL" id="KXA64880.1"/>
    </source>
</evidence>
<dbReference type="GO" id="GO:0005524">
    <property type="term" value="F:ATP binding"/>
    <property type="evidence" value="ECO:0007669"/>
    <property type="project" value="UniProtKB-KW"/>
</dbReference>
<dbReference type="Gene3D" id="3.40.50.300">
    <property type="entry name" value="P-loop containing nucleotide triphosphate hydrolases"/>
    <property type="match status" value="1"/>
</dbReference>
<dbReference type="SMART" id="SM00382">
    <property type="entry name" value="AAA"/>
    <property type="match status" value="1"/>
</dbReference>
<dbReference type="PROSITE" id="PS50893">
    <property type="entry name" value="ABC_TRANSPORTER_2"/>
    <property type="match status" value="1"/>
</dbReference>
<accession>A0A133S5I6</accession>
<proteinExistence type="predicted"/>
<keyword evidence="3" id="KW-0547">Nucleotide-binding</keyword>
<dbReference type="GO" id="GO:0005886">
    <property type="term" value="C:plasma membrane"/>
    <property type="evidence" value="ECO:0007669"/>
    <property type="project" value="UniProtKB-SubCell"/>
</dbReference>
<name>A0A133S5I6_9FIRM</name>
<dbReference type="CDD" id="cd03225">
    <property type="entry name" value="ABC_cobalt_CbiO_domain1"/>
    <property type="match status" value="1"/>
</dbReference>
<dbReference type="PANTHER" id="PTHR43158">
    <property type="entry name" value="SKFA PEPTIDE EXPORT ATP-BINDING PROTEIN SKFE"/>
    <property type="match status" value="1"/>
</dbReference>
<comment type="caution">
    <text evidence="6">The sequence shown here is derived from an EMBL/GenBank/DDBJ whole genome shotgun (WGS) entry which is preliminary data.</text>
</comment>
<dbReference type="InterPro" id="IPR027417">
    <property type="entry name" value="P-loop_NTPase"/>
</dbReference>
<dbReference type="Pfam" id="PF00005">
    <property type="entry name" value="ABC_tran"/>
    <property type="match status" value="1"/>
</dbReference>
<protein>
    <submittedName>
        <fullName evidence="6">ABC transporter, ATP-binding protein</fullName>
    </submittedName>
</protein>
<keyword evidence="4 6" id="KW-0067">ATP-binding</keyword>
<evidence type="ECO:0000313" key="7">
    <source>
        <dbReference type="Proteomes" id="UP000070226"/>
    </source>
</evidence>
<dbReference type="InterPro" id="IPR003593">
    <property type="entry name" value="AAA+_ATPase"/>
</dbReference>
<organism evidence="6">
    <name type="scientific">Veillonella atypica</name>
    <dbReference type="NCBI Taxonomy" id="39777"/>
    <lineage>
        <taxon>Bacteria</taxon>
        <taxon>Bacillati</taxon>
        <taxon>Bacillota</taxon>
        <taxon>Negativicutes</taxon>
        <taxon>Veillonellales</taxon>
        <taxon>Veillonellaceae</taxon>
        <taxon>Veillonella</taxon>
    </lineage>
</organism>
<evidence type="ECO:0000256" key="4">
    <source>
        <dbReference type="ARBA" id="ARBA00022840"/>
    </source>
</evidence>
<dbReference type="AlphaFoldDB" id="A0A133S5I6"/>
<reference evidence="6 7" key="1">
    <citation type="submission" date="2016-01" db="EMBL/GenBank/DDBJ databases">
        <authorList>
            <person name="Oliw E.H."/>
        </authorList>
    </citation>
    <scope>NUCLEOTIDE SEQUENCE [LARGE SCALE GENOMIC DNA]</scope>
    <source>
        <strain evidence="6 7">CMW7756B</strain>
    </source>
</reference>
<dbReference type="PATRIC" id="fig|39777.7.peg.702"/>
<dbReference type="InterPro" id="IPR017871">
    <property type="entry name" value="ABC_transporter-like_CS"/>
</dbReference>
<evidence type="ECO:0000256" key="2">
    <source>
        <dbReference type="ARBA" id="ARBA00022448"/>
    </source>
</evidence>
<dbReference type="GO" id="GO:0016887">
    <property type="term" value="F:ATP hydrolysis activity"/>
    <property type="evidence" value="ECO:0007669"/>
    <property type="project" value="InterPro"/>
</dbReference>
<dbReference type="InterPro" id="IPR003439">
    <property type="entry name" value="ABC_transporter-like_ATP-bd"/>
</dbReference>
<evidence type="ECO:0000259" key="5">
    <source>
        <dbReference type="PROSITE" id="PS50893"/>
    </source>
</evidence>
<feature type="domain" description="ABC transporter" evidence="5">
    <location>
        <begin position="6"/>
        <end position="246"/>
    </location>
</feature>
<dbReference type="InterPro" id="IPR015856">
    <property type="entry name" value="ABC_transpr_CbiO/EcfA_su"/>
</dbReference>
<dbReference type="SUPFAM" id="SSF52540">
    <property type="entry name" value="P-loop containing nucleoside triphosphate hydrolases"/>
    <property type="match status" value="1"/>
</dbReference>
<dbReference type="PROSITE" id="PS00211">
    <property type="entry name" value="ABC_TRANSPORTER_1"/>
    <property type="match status" value="1"/>
</dbReference>
<sequence length="261" mass="29391">MSSEVLHYEDVKFRRDGREILKGVDWHVEEGENWALLGLNGAGKSTMLSMIPAYQIPTTGTLRVFGHEFGKYAWPKIKSRLGFVSSALGQFQSTLDKQVVEDVVISGAFSSIGIYQDVSPEVRERGMQLFYEFGLGHLEGHCFYTLSAGEQRRVLLARSIMANPDLLILDEPCSGLDLPARERFLRTVSTLVEEQKTPIIYVSHQIEEILPAITHVAILREGKMVHAGLKHTVLTDENLSDVFGIPVQVVWKDDRPWVIVR</sequence>
<dbReference type="STRING" id="39777.B7L28_07270"/>
<dbReference type="RefSeq" id="WP_060807403.1">
    <property type="nucleotide sequence ID" value="NZ_KQ958065.1"/>
</dbReference>
<dbReference type="Proteomes" id="UP000070226">
    <property type="component" value="Unassembled WGS sequence"/>
</dbReference>
<dbReference type="EMBL" id="LRQT01000018">
    <property type="protein sequence ID" value="KXA64880.1"/>
    <property type="molecule type" value="Genomic_DNA"/>
</dbReference>
<comment type="subcellular location">
    <subcellularLocation>
        <location evidence="1">Cell membrane</location>
        <topology evidence="1">Peripheral membrane protein</topology>
    </subcellularLocation>
</comment>
<evidence type="ECO:0000256" key="3">
    <source>
        <dbReference type="ARBA" id="ARBA00022741"/>
    </source>
</evidence>
<evidence type="ECO:0000256" key="1">
    <source>
        <dbReference type="ARBA" id="ARBA00004202"/>
    </source>
</evidence>
<dbReference type="GO" id="GO:0022857">
    <property type="term" value="F:transmembrane transporter activity"/>
    <property type="evidence" value="ECO:0007669"/>
    <property type="project" value="UniProtKB-ARBA"/>
</dbReference>
<gene>
    <name evidence="6" type="ORF">HMPREF3233_00713</name>
</gene>
<keyword evidence="2" id="KW-0813">Transport</keyword>